<accession>X1CD39</accession>
<proteinExistence type="predicted"/>
<organism evidence="2">
    <name type="scientific">marine sediment metagenome</name>
    <dbReference type="NCBI Taxonomy" id="412755"/>
    <lineage>
        <taxon>unclassified sequences</taxon>
        <taxon>metagenomes</taxon>
        <taxon>ecological metagenomes</taxon>
    </lineage>
</organism>
<feature type="non-terminal residue" evidence="2">
    <location>
        <position position="1"/>
    </location>
</feature>
<feature type="region of interest" description="Disordered" evidence="1">
    <location>
        <begin position="28"/>
        <end position="61"/>
    </location>
</feature>
<evidence type="ECO:0000256" key="1">
    <source>
        <dbReference type="SAM" id="MobiDB-lite"/>
    </source>
</evidence>
<comment type="caution">
    <text evidence="2">The sequence shown here is derived from an EMBL/GenBank/DDBJ whole genome shotgun (WGS) entry which is preliminary data.</text>
</comment>
<reference evidence="2" key="1">
    <citation type="journal article" date="2014" name="Front. Microbiol.">
        <title>High frequency of phylogenetically diverse reductive dehalogenase-homologous genes in deep subseafloor sedimentary metagenomes.</title>
        <authorList>
            <person name="Kawai M."/>
            <person name="Futagami T."/>
            <person name="Toyoda A."/>
            <person name="Takaki Y."/>
            <person name="Nishi S."/>
            <person name="Hori S."/>
            <person name="Arai W."/>
            <person name="Tsubouchi T."/>
            <person name="Morono Y."/>
            <person name="Uchiyama I."/>
            <person name="Ito T."/>
            <person name="Fujiyama A."/>
            <person name="Inagaki F."/>
            <person name="Takami H."/>
        </authorList>
    </citation>
    <scope>NUCLEOTIDE SEQUENCE</scope>
    <source>
        <strain evidence="2">Expedition CK06-06</strain>
    </source>
</reference>
<protein>
    <submittedName>
        <fullName evidence="2">Uncharacterized protein</fullName>
    </submittedName>
</protein>
<feature type="compositionally biased region" description="Basic and acidic residues" evidence="1">
    <location>
        <begin position="33"/>
        <end position="53"/>
    </location>
</feature>
<sequence length="61" mass="7118">DSFIAQFKGLVEAQLGVLNKNWEELEIEELPDEKEKPGETERKQAKRETREPLKGFGDLFR</sequence>
<dbReference type="EMBL" id="BART01035915">
    <property type="protein sequence ID" value="GAH06196.1"/>
    <property type="molecule type" value="Genomic_DNA"/>
</dbReference>
<evidence type="ECO:0000313" key="2">
    <source>
        <dbReference type="EMBL" id="GAH06196.1"/>
    </source>
</evidence>
<name>X1CD39_9ZZZZ</name>
<dbReference type="AlphaFoldDB" id="X1CD39"/>
<gene>
    <name evidence="2" type="ORF">S01H4_60785</name>
</gene>